<protein>
    <submittedName>
        <fullName evidence="1">Uncharacterized protein</fullName>
    </submittedName>
</protein>
<name>A0A9P4MFI8_9PEZI</name>
<gene>
    <name evidence="1" type="ORF">K461DRAFT_298085</name>
</gene>
<proteinExistence type="predicted"/>
<accession>A0A9P4MFI8</accession>
<evidence type="ECO:0000313" key="1">
    <source>
        <dbReference type="EMBL" id="KAF2147974.1"/>
    </source>
</evidence>
<evidence type="ECO:0000313" key="2">
    <source>
        <dbReference type="Proteomes" id="UP000799439"/>
    </source>
</evidence>
<comment type="caution">
    <text evidence="1">The sequence shown here is derived from an EMBL/GenBank/DDBJ whole genome shotgun (WGS) entry which is preliminary data.</text>
</comment>
<dbReference type="Proteomes" id="UP000799439">
    <property type="component" value="Unassembled WGS sequence"/>
</dbReference>
<sequence>MSEPTPQPLVEHIPVPLKQLPTTAHMNLADQLGVATCLEIIHQWSSYYTRKKQQAHSIDDTAMQVACQARLLDCHMLTAHAYDRLAALEKAALETELLLEKGG</sequence>
<organism evidence="1 2">
    <name type="scientific">Myriangium duriaei CBS 260.36</name>
    <dbReference type="NCBI Taxonomy" id="1168546"/>
    <lineage>
        <taxon>Eukaryota</taxon>
        <taxon>Fungi</taxon>
        <taxon>Dikarya</taxon>
        <taxon>Ascomycota</taxon>
        <taxon>Pezizomycotina</taxon>
        <taxon>Dothideomycetes</taxon>
        <taxon>Dothideomycetidae</taxon>
        <taxon>Myriangiales</taxon>
        <taxon>Myriangiaceae</taxon>
        <taxon>Myriangium</taxon>
    </lineage>
</organism>
<dbReference type="EMBL" id="ML996094">
    <property type="protein sequence ID" value="KAF2147974.1"/>
    <property type="molecule type" value="Genomic_DNA"/>
</dbReference>
<dbReference type="AlphaFoldDB" id="A0A9P4MFI8"/>
<reference evidence="1" key="1">
    <citation type="journal article" date="2020" name="Stud. Mycol.">
        <title>101 Dothideomycetes genomes: a test case for predicting lifestyles and emergence of pathogens.</title>
        <authorList>
            <person name="Haridas S."/>
            <person name="Albert R."/>
            <person name="Binder M."/>
            <person name="Bloem J."/>
            <person name="Labutti K."/>
            <person name="Salamov A."/>
            <person name="Andreopoulos B."/>
            <person name="Baker S."/>
            <person name="Barry K."/>
            <person name="Bills G."/>
            <person name="Bluhm B."/>
            <person name="Cannon C."/>
            <person name="Castanera R."/>
            <person name="Culley D."/>
            <person name="Daum C."/>
            <person name="Ezra D."/>
            <person name="Gonzalez J."/>
            <person name="Henrissat B."/>
            <person name="Kuo A."/>
            <person name="Liang C."/>
            <person name="Lipzen A."/>
            <person name="Lutzoni F."/>
            <person name="Magnuson J."/>
            <person name="Mondo S."/>
            <person name="Nolan M."/>
            <person name="Ohm R."/>
            <person name="Pangilinan J."/>
            <person name="Park H.-J."/>
            <person name="Ramirez L."/>
            <person name="Alfaro M."/>
            <person name="Sun H."/>
            <person name="Tritt A."/>
            <person name="Yoshinaga Y."/>
            <person name="Zwiers L.-H."/>
            <person name="Turgeon B."/>
            <person name="Goodwin S."/>
            <person name="Spatafora J."/>
            <person name="Crous P."/>
            <person name="Grigoriev I."/>
        </authorList>
    </citation>
    <scope>NUCLEOTIDE SEQUENCE</scope>
    <source>
        <strain evidence="1">CBS 260.36</strain>
    </source>
</reference>
<keyword evidence="2" id="KW-1185">Reference proteome</keyword>